<feature type="transmembrane region" description="Helical" evidence="1">
    <location>
        <begin position="12"/>
        <end position="33"/>
    </location>
</feature>
<feature type="transmembrane region" description="Helical" evidence="1">
    <location>
        <begin position="53"/>
        <end position="72"/>
    </location>
</feature>
<organism evidence="2 3">
    <name type="scientific">Brachionus plicatilis</name>
    <name type="common">Marine rotifer</name>
    <name type="synonym">Brachionus muelleri</name>
    <dbReference type="NCBI Taxonomy" id="10195"/>
    <lineage>
        <taxon>Eukaryota</taxon>
        <taxon>Metazoa</taxon>
        <taxon>Spiralia</taxon>
        <taxon>Gnathifera</taxon>
        <taxon>Rotifera</taxon>
        <taxon>Eurotatoria</taxon>
        <taxon>Monogononta</taxon>
        <taxon>Pseudotrocha</taxon>
        <taxon>Ploima</taxon>
        <taxon>Brachionidae</taxon>
        <taxon>Brachionus</taxon>
    </lineage>
</organism>
<gene>
    <name evidence="2" type="ORF">BpHYR1_019545</name>
</gene>
<keyword evidence="1" id="KW-1133">Transmembrane helix</keyword>
<accession>A0A3M7R9R3</accession>
<dbReference type="AlphaFoldDB" id="A0A3M7R9R3"/>
<keyword evidence="3" id="KW-1185">Reference proteome</keyword>
<dbReference type="Proteomes" id="UP000276133">
    <property type="component" value="Unassembled WGS sequence"/>
</dbReference>
<sequence length="106" mass="12585">MALQIGKENTFLLSHSVRLVGLLIGAVIINNFFIKLNLLLLDIDYQTKKNFVYYLLFILFYLVLIDCFFCNLEIMKKIDQVNEDKIRIKNQFFCCTRFFICISTIR</sequence>
<proteinExistence type="predicted"/>
<evidence type="ECO:0000313" key="3">
    <source>
        <dbReference type="Proteomes" id="UP000276133"/>
    </source>
</evidence>
<keyword evidence="1" id="KW-0472">Membrane</keyword>
<reference evidence="2 3" key="1">
    <citation type="journal article" date="2018" name="Sci. Rep.">
        <title>Genomic signatures of local adaptation to the degree of environmental predictability in rotifers.</title>
        <authorList>
            <person name="Franch-Gras L."/>
            <person name="Hahn C."/>
            <person name="Garcia-Roger E.M."/>
            <person name="Carmona M.J."/>
            <person name="Serra M."/>
            <person name="Gomez A."/>
        </authorList>
    </citation>
    <scope>NUCLEOTIDE SEQUENCE [LARGE SCALE GENOMIC DNA]</scope>
    <source>
        <strain evidence="2">HYR1</strain>
    </source>
</reference>
<dbReference type="EMBL" id="REGN01003897">
    <property type="protein sequence ID" value="RNA20219.1"/>
    <property type="molecule type" value="Genomic_DNA"/>
</dbReference>
<name>A0A3M7R9R3_BRAPC</name>
<protein>
    <submittedName>
        <fullName evidence="2">Uncharacterized protein</fullName>
    </submittedName>
</protein>
<evidence type="ECO:0000256" key="1">
    <source>
        <dbReference type="SAM" id="Phobius"/>
    </source>
</evidence>
<keyword evidence="1" id="KW-0812">Transmembrane</keyword>
<comment type="caution">
    <text evidence="2">The sequence shown here is derived from an EMBL/GenBank/DDBJ whole genome shotgun (WGS) entry which is preliminary data.</text>
</comment>
<evidence type="ECO:0000313" key="2">
    <source>
        <dbReference type="EMBL" id="RNA20219.1"/>
    </source>
</evidence>